<dbReference type="InterPro" id="IPR013740">
    <property type="entry name" value="Redoxin"/>
</dbReference>
<dbReference type="SUPFAM" id="SSF52833">
    <property type="entry name" value="Thioredoxin-like"/>
    <property type="match status" value="1"/>
</dbReference>
<gene>
    <name evidence="3" type="ORF">IDM36_14345</name>
</gene>
<keyword evidence="1" id="KW-0812">Transmembrane</keyword>
<dbReference type="GO" id="GO:0016491">
    <property type="term" value="F:oxidoreductase activity"/>
    <property type="evidence" value="ECO:0007669"/>
    <property type="project" value="InterPro"/>
</dbReference>
<dbReference type="PROSITE" id="PS51352">
    <property type="entry name" value="THIOREDOXIN_2"/>
    <property type="match status" value="1"/>
</dbReference>
<evidence type="ECO:0000256" key="1">
    <source>
        <dbReference type="SAM" id="Phobius"/>
    </source>
</evidence>
<evidence type="ECO:0000313" key="3">
    <source>
        <dbReference type="EMBL" id="QPJ99100.1"/>
    </source>
</evidence>
<feature type="domain" description="Thioredoxin" evidence="2">
    <location>
        <begin position="36"/>
        <end position="171"/>
    </location>
</feature>
<dbReference type="PANTHER" id="PTHR42852">
    <property type="entry name" value="THIOL:DISULFIDE INTERCHANGE PROTEIN DSBE"/>
    <property type="match status" value="1"/>
</dbReference>
<dbReference type="InterPro" id="IPR036249">
    <property type="entry name" value="Thioredoxin-like_sf"/>
</dbReference>
<dbReference type="Pfam" id="PF08534">
    <property type="entry name" value="Redoxin"/>
    <property type="match status" value="1"/>
</dbReference>
<dbReference type="Gene3D" id="3.40.30.10">
    <property type="entry name" value="Glutaredoxin"/>
    <property type="match status" value="1"/>
</dbReference>
<name>A0A7T0DT82_9ENTR</name>
<dbReference type="PANTHER" id="PTHR42852:SF17">
    <property type="entry name" value="THIOREDOXIN-LIKE PROTEIN HI_1115"/>
    <property type="match status" value="1"/>
</dbReference>
<keyword evidence="1" id="KW-1133">Transmembrane helix</keyword>
<proteinExistence type="predicted"/>
<feature type="transmembrane region" description="Helical" evidence="1">
    <location>
        <begin position="12"/>
        <end position="30"/>
    </location>
</feature>
<dbReference type="EMBL" id="CP061801">
    <property type="protein sequence ID" value="QPJ99100.1"/>
    <property type="molecule type" value="Genomic_DNA"/>
</dbReference>
<accession>A0A7T0DT82</accession>
<dbReference type="AlphaFoldDB" id="A0A7T0DT82"/>
<protein>
    <submittedName>
        <fullName evidence="3">Protein disulfide oxidoreductase</fullName>
    </submittedName>
</protein>
<dbReference type="InterPro" id="IPR050553">
    <property type="entry name" value="Thioredoxin_ResA/DsbE_sf"/>
</dbReference>
<evidence type="ECO:0000259" key="2">
    <source>
        <dbReference type="PROSITE" id="PS51352"/>
    </source>
</evidence>
<reference evidence="3" key="1">
    <citation type="submission" date="2020-09" db="EMBL/GenBank/DDBJ databases">
        <title>First Report of a novel Colistin-Resistant species of Enterobacter cloacae complex Producing MCR-5 isolated from hospital sewage water.</title>
        <authorList>
            <person name="Zhou K."/>
        </authorList>
    </citation>
    <scope>NUCLEOTIDE SEQUENCE [LARGE SCALE GENOMIC DNA]</scope>
    <source>
        <strain evidence="3">HSW1412</strain>
    </source>
</reference>
<dbReference type="CDD" id="cd03011">
    <property type="entry name" value="TlpA_like_ScsD_MtbDsbE"/>
    <property type="match status" value="1"/>
</dbReference>
<organism evidence="3">
    <name type="scientific">Enterobacter mori</name>
    <dbReference type="NCBI Taxonomy" id="539813"/>
    <lineage>
        <taxon>Bacteria</taxon>
        <taxon>Pseudomonadati</taxon>
        <taxon>Pseudomonadota</taxon>
        <taxon>Gammaproteobacteria</taxon>
        <taxon>Enterobacterales</taxon>
        <taxon>Enterobacteriaceae</taxon>
        <taxon>Enterobacter</taxon>
    </lineage>
</organism>
<sequence>MDNRIFSQLRRWVREGGVFILLALAVMWGVDQYRKPAIPASFSATPMQSIDGKLYDFTALSQERPLLIYVWATWCSICRFTTPSVDKLANEGGNVVSIALRSGDDAKLERWVEKKQLTVPVINDERGALSQQWQVSVTPTLVVVSKGQVVSTTTGWTSYWGMKIRMWWAGV</sequence>
<dbReference type="InterPro" id="IPR013766">
    <property type="entry name" value="Thioredoxin_domain"/>
</dbReference>
<keyword evidence="1" id="KW-0472">Membrane</keyword>